<organism evidence="2 3">
    <name type="scientific">Rhipicephalus microplus</name>
    <name type="common">Cattle tick</name>
    <name type="synonym">Boophilus microplus</name>
    <dbReference type="NCBI Taxonomy" id="6941"/>
    <lineage>
        <taxon>Eukaryota</taxon>
        <taxon>Metazoa</taxon>
        <taxon>Ecdysozoa</taxon>
        <taxon>Arthropoda</taxon>
        <taxon>Chelicerata</taxon>
        <taxon>Arachnida</taxon>
        <taxon>Acari</taxon>
        <taxon>Parasitiformes</taxon>
        <taxon>Ixodida</taxon>
        <taxon>Ixodoidea</taxon>
        <taxon>Ixodidae</taxon>
        <taxon>Rhipicephalinae</taxon>
        <taxon>Rhipicephalus</taxon>
        <taxon>Boophilus</taxon>
    </lineage>
</organism>
<sequence>MLPTNSAPSPGLMPQPASTPKDCTKGGSVPLTTTPLALALLVPCLARRRSKFEEVRVLEAWSTGLQVGGSRDAGQFAINRYERLRMAVRICPLIAESTVMRAKSWAGDAAPAPGCGPGRCAVSYPLSRRCPGAKASRSADTRCASLGAQCYAALTRPTICVHSTRSSFRHTQ</sequence>
<dbReference type="Proteomes" id="UP000821866">
    <property type="component" value="Chromosome 8"/>
</dbReference>
<keyword evidence="3" id="KW-1185">Reference proteome</keyword>
<protein>
    <submittedName>
        <fullName evidence="2">Uncharacterized protein</fullName>
    </submittedName>
</protein>
<dbReference type="EMBL" id="JABSTU010000010">
    <property type="protein sequence ID" value="KAH8020004.1"/>
    <property type="molecule type" value="Genomic_DNA"/>
</dbReference>
<feature type="region of interest" description="Disordered" evidence="1">
    <location>
        <begin position="1"/>
        <end position="28"/>
    </location>
</feature>
<name>A0A9J6DCW9_RHIMP</name>
<reference evidence="2" key="1">
    <citation type="journal article" date="2020" name="Cell">
        <title>Large-Scale Comparative Analyses of Tick Genomes Elucidate Their Genetic Diversity and Vector Capacities.</title>
        <authorList>
            <consortium name="Tick Genome and Microbiome Consortium (TIGMIC)"/>
            <person name="Jia N."/>
            <person name="Wang J."/>
            <person name="Shi W."/>
            <person name="Du L."/>
            <person name="Sun Y."/>
            <person name="Zhan W."/>
            <person name="Jiang J.F."/>
            <person name="Wang Q."/>
            <person name="Zhang B."/>
            <person name="Ji P."/>
            <person name="Bell-Sakyi L."/>
            <person name="Cui X.M."/>
            <person name="Yuan T.T."/>
            <person name="Jiang B.G."/>
            <person name="Yang W.F."/>
            <person name="Lam T.T."/>
            <person name="Chang Q.C."/>
            <person name="Ding S.J."/>
            <person name="Wang X.J."/>
            <person name="Zhu J.G."/>
            <person name="Ruan X.D."/>
            <person name="Zhao L."/>
            <person name="Wei J.T."/>
            <person name="Ye R.Z."/>
            <person name="Que T.C."/>
            <person name="Du C.H."/>
            <person name="Zhou Y.H."/>
            <person name="Cheng J.X."/>
            <person name="Dai P.F."/>
            <person name="Guo W.B."/>
            <person name="Han X.H."/>
            <person name="Huang E.J."/>
            <person name="Li L.F."/>
            <person name="Wei W."/>
            <person name="Gao Y.C."/>
            <person name="Liu J.Z."/>
            <person name="Shao H.Z."/>
            <person name="Wang X."/>
            <person name="Wang C.C."/>
            <person name="Yang T.C."/>
            <person name="Huo Q.B."/>
            <person name="Li W."/>
            <person name="Chen H.Y."/>
            <person name="Chen S.E."/>
            <person name="Zhou L.G."/>
            <person name="Ni X.B."/>
            <person name="Tian J.H."/>
            <person name="Sheng Y."/>
            <person name="Liu T."/>
            <person name="Pan Y.S."/>
            <person name="Xia L.Y."/>
            <person name="Li J."/>
            <person name="Zhao F."/>
            <person name="Cao W.C."/>
        </authorList>
    </citation>
    <scope>NUCLEOTIDE SEQUENCE</scope>
    <source>
        <strain evidence="2">Rmic-2018</strain>
    </source>
</reference>
<evidence type="ECO:0000313" key="2">
    <source>
        <dbReference type="EMBL" id="KAH8020004.1"/>
    </source>
</evidence>
<evidence type="ECO:0000256" key="1">
    <source>
        <dbReference type="SAM" id="MobiDB-lite"/>
    </source>
</evidence>
<gene>
    <name evidence="2" type="ORF">HPB51_023879</name>
</gene>
<dbReference type="AlphaFoldDB" id="A0A9J6DCW9"/>
<proteinExistence type="predicted"/>
<reference evidence="2" key="2">
    <citation type="submission" date="2021-09" db="EMBL/GenBank/DDBJ databases">
        <authorList>
            <person name="Jia N."/>
            <person name="Wang J."/>
            <person name="Shi W."/>
            <person name="Du L."/>
            <person name="Sun Y."/>
            <person name="Zhan W."/>
            <person name="Jiang J."/>
            <person name="Wang Q."/>
            <person name="Zhang B."/>
            <person name="Ji P."/>
            <person name="Sakyi L.B."/>
            <person name="Cui X."/>
            <person name="Yuan T."/>
            <person name="Jiang B."/>
            <person name="Yang W."/>
            <person name="Lam T.T.-Y."/>
            <person name="Chang Q."/>
            <person name="Ding S."/>
            <person name="Wang X."/>
            <person name="Zhu J."/>
            <person name="Ruan X."/>
            <person name="Zhao L."/>
            <person name="Wei J."/>
            <person name="Que T."/>
            <person name="Du C."/>
            <person name="Cheng J."/>
            <person name="Dai P."/>
            <person name="Han X."/>
            <person name="Huang E."/>
            <person name="Gao Y."/>
            <person name="Liu J."/>
            <person name="Shao H."/>
            <person name="Ye R."/>
            <person name="Li L."/>
            <person name="Wei W."/>
            <person name="Wang X."/>
            <person name="Wang C."/>
            <person name="Huo Q."/>
            <person name="Li W."/>
            <person name="Guo W."/>
            <person name="Chen H."/>
            <person name="Chen S."/>
            <person name="Zhou L."/>
            <person name="Zhou L."/>
            <person name="Ni X."/>
            <person name="Tian J."/>
            <person name="Zhou Y."/>
            <person name="Sheng Y."/>
            <person name="Liu T."/>
            <person name="Pan Y."/>
            <person name="Xia L."/>
            <person name="Li J."/>
            <person name="Zhao F."/>
            <person name="Cao W."/>
        </authorList>
    </citation>
    <scope>NUCLEOTIDE SEQUENCE</scope>
    <source>
        <strain evidence="2">Rmic-2018</strain>
        <tissue evidence="2">Larvae</tissue>
    </source>
</reference>
<comment type="caution">
    <text evidence="2">The sequence shown here is derived from an EMBL/GenBank/DDBJ whole genome shotgun (WGS) entry which is preliminary data.</text>
</comment>
<evidence type="ECO:0000313" key="3">
    <source>
        <dbReference type="Proteomes" id="UP000821866"/>
    </source>
</evidence>
<accession>A0A9J6DCW9</accession>